<dbReference type="InterPro" id="IPR036165">
    <property type="entry name" value="YefM-like_sf"/>
</dbReference>
<dbReference type="SUPFAM" id="SSF143120">
    <property type="entry name" value="YefM-like"/>
    <property type="match status" value="1"/>
</dbReference>
<accession>A0A444IZN6</accession>
<reference evidence="3 4" key="1">
    <citation type="submission" date="2017-01" db="EMBL/GenBank/DDBJ databases">
        <title>The cable genome- insights into the physiology and evolution of filamentous bacteria capable of sulfide oxidation via long distance electron transfer.</title>
        <authorList>
            <person name="Schreiber L."/>
            <person name="Bjerg J.T."/>
            <person name="Boggild A."/>
            <person name="Van De Vossenberg J."/>
            <person name="Meysman F."/>
            <person name="Nielsen L.P."/>
            <person name="Schramm A."/>
            <person name="Kjeldsen K.U."/>
        </authorList>
    </citation>
    <scope>NUCLEOTIDE SEQUENCE [LARGE SCALE GENOMIC DNA]</scope>
    <source>
        <strain evidence="3">MCF</strain>
    </source>
</reference>
<proteinExistence type="inferred from homology"/>
<dbReference type="InterPro" id="IPR051416">
    <property type="entry name" value="phD-YefM_TA_antitoxins"/>
</dbReference>
<evidence type="ECO:0000256" key="2">
    <source>
        <dbReference type="RuleBase" id="RU362080"/>
    </source>
</evidence>
<gene>
    <name evidence="3" type="ORF">H206_00407</name>
</gene>
<dbReference type="InterPro" id="IPR006442">
    <property type="entry name" value="Antitoxin_Phd/YefM"/>
</dbReference>
<name>A0A444IZN6_9BACT</name>
<evidence type="ECO:0000256" key="1">
    <source>
        <dbReference type="ARBA" id="ARBA00009981"/>
    </source>
</evidence>
<dbReference type="Proteomes" id="UP000287853">
    <property type="component" value="Unassembled WGS sequence"/>
</dbReference>
<evidence type="ECO:0000313" key="3">
    <source>
        <dbReference type="EMBL" id="RWX46115.1"/>
    </source>
</evidence>
<organism evidence="3 4">
    <name type="scientific">Candidatus Electrothrix aarhusensis</name>
    <dbReference type="NCBI Taxonomy" id="1859131"/>
    <lineage>
        <taxon>Bacteria</taxon>
        <taxon>Pseudomonadati</taxon>
        <taxon>Thermodesulfobacteriota</taxon>
        <taxon>Desulfobulbia</taxon>
        <taxon>Desulfobulbales</taxon>
        <taxon>Desulfobulbaceae</taxon>
        <taxon>Candidatus Electrothrix</taxon>
    </lineage>
</organism>
<comment type="function">
    <text evidence="2">Antitoxin component of a type II toxin-antitoxin (TA) system.</text>
</comment>
<protein>
    <recommendedName>
        <fullName evidence="2">Antitoxin</fullName>
    </recommendedName>
</protein>
<dbReference type="EMBL" id="MTKO01000069">
    <property type="protein sequence ID" value="RWX46115.1"/>
    <property type="molecule type" value="Genomic_DNA"/>
</dbReference>
<keyword evidence="4" id="KW-1185">Reference proteome</keyword>
<dbReference type="Gene3D" id="3.40.1620.10">
    <property type="entry name" value="YefM-like domain"/>
    <property type="match status" value="1"/>
</dbReference>
<comment type="similarity">
    <text evidence="1 2">Belongs to the phD/YefM antitoxin family.</text>
</comment>
<evidence type="ECO:0000313" key="4">
    <source>
        <dbReference type="Proteomes" id="UP000287853"/>
    </source>
</evidence>
<dbReference type="PANTHER" id="PTHR35377">
    <property type="entry name" value="ANTITOXIN VAPB49-RELATED-RELATED"/>
    <property type="match status" value="1"/>
</dbReference>
<dbReference type="AlphaFoldDB" id="A0A444IZN6"/>
<dbReference type="Pfam" id="PF02604">
    <property type="entry name" value="PhdYeFM_antitox"/>
    <property type="match status" value="1"/>
</dbReference>
<sequence>MPQLNISEVKSRFSATIARVVAGETVIVCNRNKPVAEIIPIKQQETFTERPVGLGRKRYPNFKLADNFNDPLPDDILAYFTGEKE</sequence>
<dbReference type="NCBIfam" id="TIGR01552">
    <property type="entry name" value="phd_fam"/>
    <property type="match status" value="1"/>
</dbReference>
<comment type="caution">
    <text evidence="3">The sequence shown here is derived from an EMBL/GenBank/DDBJ whole genome shotgun (WGS) entry which is preliminary data.</text>
</comment>